<evidence type="ECO:0000313" key="3">
    <source>
        <dbReference type="Proteomes" id="UP001141806"/>
    </source>
</evidence>
<organism evidence="2 3">
    <name type="scientific">Protea cynaroides</name>
    <dbReference type="NCBI Taxonomy" id="273540"/>
    <lineage>
        <taxon>Eukaryota</taxon>
        <taxon>Viridiplantae</taxon>
        <taxon>Streptophyta</taxon>
        <taxon>Embryophyta</taxon>
        <taxon>Tracheophyta</taxon>
        <taxon>Spermatophyta</taxon>
        <taxon>Magnoliopsida</taxon>
        <taxon>Proteales</taxon>
        <taxon>Proteaceae</taxon>
        <taxon>Protea</taxon>
    </lineage>
</organism>
<name>A0A9Q0JWX0_9MAGN</name>
<feature type="compositionally biased region" description="Polar residues" evidence="1">
    <location>
        <begin position="135"/>
        <end position="150"/>
    </location>
</feature>
<evidence type="ECO:0000313" key="2">
    <source>
        <dbReference type="EMBL" id="KAJ4954811.1"/>
    </source>
</evidence>
<protein>
    <submittedName>
        <fullName evidence="2">Uncharacterized protein</fullName>
    </submittedName>
</protein>
<feature type="region of interest" description="Disordered" evidence="1">
    <location>
        <begin position="108"/>
        <end position="150"/>
    </location>
</feature>
<accession>A0A9Q0JWX0</accession>
<sequence>MNLMLLLPLKPKNPLPLRSPILVKFAYEDPSKLRLKLNEPVPLPPNVDSEEIDENFDRGNEVEEEEANVIVSSSPPKNALLLIRSRSAPYRASSLASGVHPLLLKMLQMGKKSKKTEKKNKRDPHRQKKSLAEIQLQNQNFHASASNQVK</sequence>
<dbReference type="OrthoDB" id="785861at2759"/>
<dbReference type="EMBL" id="JAMYWD010000011">
    <property type="protein sequence ID" value="KAJ4954811.1"/>
    <property type="molecule type" value="Genomic_DNA"/>
</dbReference>
<gene>
    <name evidence="2" type="ORF">NE237_011594</name>
</gene>
<keyword evidence="3" id="KW-1185">Reference proteome</keyword>
<dbReference type="Proteomes" id="UP001141806">
    <property type="component" value="Unassembled WGS sequence"/>
</dbReference>
<comment type="caution">
    <text evidence="2">The sequence shown here is derived from an EMBL/GenBank/DDBJ whole genome shotgun (WGS) entry which is preliminary data.</text>
</comment>
<reference evidence="2" key="1">
    <citation type="journal article" date="2023" name="Plant J.">
        <title>The genome of the king protea, Protea cynaroides.</title>
        <authorList>
            <person name="Chang J."/>
            <person name="Duong T.A."/>
            <person name="Schoeman C."/>
            <person name="Ma X."/>
            <person name="Roodt D."/>
            <person name="Barker N."/>
            <person name="Li Z."/>
            <person name="Van de Peer Y."/>
            <person name="Mizrachi E."/>
        </authorList>
    </citation>
    <scope>NUCLEOTIDE SEQUENCE</scope>
    <source>
        <tissue evidence="2">Young leaves</tissue>
    </source>
</reference>
<dbReference type="AlphaFoldDB" id="A0A9Q0JWX0"/>
<proteinExistence type="predicted"/>
<evidence type="ECO:0000256" key="1">
    <source>
        <dbReference type="SAM" id="MobiDB-lite"/>
    </source>
</evidence>
<feature type="compositionally biased region" description="Basic residues" evidence="1">
    <location>
        <begin position="111"/>
        <end position="129"/>
    </location>
</feature>